<dbReference type="CDD" id="cd12148">
    <property type="entry name" value="fungal_TF_MHR"/>
    <property type="match status" value="1"/>
</dbReference>
<dbReference type="OrthoDB" id="2399539at2759"/>
<dbReference type="AlphaFoldDB" id="A0A8K0WIR5"/>
<protein>
    <recommendedName>
        <fullName evidence="3">Transcription factor domain-containing protein</fullName>
    </recommendedName>
</protein>
<name>A0A8K0WIR5_9HYPO</name>
<proteinExistence type="predicted"/>
<accession>A0A8K0WIR5</accession>
<comment type="caution">
    <text evidence="1">The sequence shown here is derived from an EMBL/GenBank/DDBJ whole genome shotgun (WGS) entry which is preliminary data.</text>
</comment>
<evidence type="ECO:0000313" key="2">
    <source>
        <dbReference type="Proteomes" id="UP000813444"/>
    </source>
</evidence>
<dbReference type="Proteomes" id="UP000813444">
    <property type="component" value="Unassembled WGS sequence"/>
</dbReference>
<evidence type="ECO:0000313" key="1">
    <source>
        <dbReference type="EMBL" id="KAH7303154.1"/>
    </source>
</evidence>
<evidence type="ECO:0008006" key="3">
    <source>
        <dbReference type="Google" id="ProtNLM"/>
    </source>
</evidence>
<keyword evidence="2" id="KW-1185">Reference proteome</keyword>
<gene>
    <name evidence="1" type="ORF">B0I35DRAFT_517479</name>
</gene>
<sequence length="213" mass="23719">MINRRRNVLWESYLLDRFSSSTLGQPFTIDDALIQVDVHQPVPPSSGTSVFNWLVGMGGLSSEIDLAMDERRAALGRLPKYTASPDSLLEHGETLRLLRTSHAKLNSWRKAAPFIRGTNCLFEAPEFFEMTYQEERLRLIRVAIGLLASARHYPPKLCYGHAHMLRAQSSRPLLLSMKASSSCSPEHTHTVYGPETISAEAFSYVAPDATAAS</sequence>
<dbReference type="EMBL" id="JAGPNK010000038">
    <property type="protein sequence ID" value="KAH7303154.1"/>
    <property type="molecule type" value="Genomic_DNA"/>
</dbReference>
<organism evidence="1 2">
    <name type="scientific">Stachybotrys elegans</name>
    <dbReference type="NCBI Taxonomy" id="80388"/>
    <lineage>
        <taxon>Eukaryota</taxon>
        <taxon>Fungi</taxon>
        <taxon>Dikarya</taxon>
        <taxon>Ascomycota</taxon>
        <taxon>Pezizomycotina</taxon>
        <taxon>Sordariomycetes</taxon>
        <taxon>Hypocreomycetidae</taxon>
        <taxon>Hypocreales</taxon>
        <taxon>Stachybotryaceae</taxon>
        <taxon>Stachybotrys</taxon>
    </lineage>
</organism>
<reference evidence="1" key="1">
    <citation type="journal article" date="2021" name="Nat. Commun.">
        <title>Genetic determinants of endophytism in the Arabidopsis root mycobiome.</title>
        <authorList>
            <person name="Mesny F."/>
            <person name="Miyauchi S."/>
            <person name="Thiergart T."/>
            <person name="Pickel B."/>
            <person name="Atanasova L."/>
            <person name="Karlsson M."/>
            <person name="Huettel B."/>
            <person name="Barry K.W."/>
            <person name="Haridas S."/>
            <person name="Chen C."/>
            <person name="Bauer D."/>
            <person name="Andreopoulos W."/>
            <person name="Pangilinan J."/>
            <person name="LaButti K."/>
            <person name="Riley R."/>
            <person name="Lipzen A."/>
            <person name="Clum A."/>
            <person name="Drula E."/>
            <person name="Henrissat B."/>
            <person name="Kohler A."/>
            <person name="Grigoriev I.V."/>
            <person name="Martin F.M."/>
            <person name="Hacquard S."/>
        </authorList>
    </citation>
    <scope>NUCLEOTIDE SEQUENCE</scope>
    <source>
        <strain evidence="1">MPI-CAGE-CH-0235</strain>
    </source>
</reference>